<evidence type="ECO:0000313" key="2">
    <source>
        <dbReference type="Proteomes" id="UP001157502"/>
    </source>
</evidence>
<dbReference type="Proteomes" id="UP001157502">
    <property type="component" value="Chromosome 2"/>
</dbReference>
<organism evidence="1 2">
    <name type="scientific">Dallia pectoralis</name>
    <name type="common">Alaska blackfish</name>
    <dbReference type="NCBI Taxonomy" id="75939"/>
    <lineage>
        <taxon>Eukaryota</taxon>
        <taxon>Metazoa</taxon>
        <taxon>Chordata</taxon>
        <taxon>Craniata</taxon>
        <taxon>Vertebrata</taxon>
        <taxon>Euteleostomi</taxon>
        <taxon>Actinopterygii</taxon>
        <taxon>Neopterygii</taxon>
        <taxon>Teleostei</taxon>
        <taxon>Protacanthopterygii</taxon>
        <taxon>Esociformes</taxon>
        <taxon>Umbridae</taxon>
        <taxon>Dallia</taxon>
    </lineage>
</organism>
<protein>
    <submittedName>
        <fullName evidence="1">Uncharacterized protein</fullName>
    </submittedName>
</protein>
<sequence>MSTINQLFISGPGGIRDYTGSAGLRVITWKPTRYEADATHTICFMAQAYKGSNKYQSEFRCVIVNVAPYDYCQSPVCGPNADCYNSRGLGPYEWKYGYRCTCQPGYKVPSAVLQKAPSALSPSQPCEDIDECNEDLNICGPNAGCYNTIGSYTCASDEDIDECSLHSSLCGLHANCYNNIDGYICSCQSGYKAPPGVAYPSSTQPCEDIDECGQDSICGSHSTCYNTIGSYICSSDEDIDECSFDSSLCGPNAYCYNTIEGHFVTIIMAKTQRNVYDAAFKLKAIELAVGKGNERTFETDSSVRN</sequence>
<dbReference type="EMBL" id="CM055729">
    <property type="protein sequence ID" value="KAJ8014748.1"/>
    <property type="molecule type" value="Genomic_DNA"/>
</dbReference>
<comment type="caution">
    <text evidence="1">The sequence shown here is derived from an EMBL/GenBank/DDBJ whole genome shotgun (WGS) entry which is preliminary data.</text>
</comment>
<keyword evidence="2" id="KW-1185">Reference proteome</keyword>
<gene>
    <name evidence="1" type="ORF">DPEC_G00018950</name>
</gene>
<accession>A0ACC2HFV3</accession>
<evidence type="ECO:0000313" key="1">
    <source>
        <dbReference type="EMBL" id="KAJ8014748.1"/>
    </source>
</evidence>
<proteinExistence type="predicted"/>
<reference evidence="1" key="1">
    <citation type="submission" date="2021-05" db="EMBL/GenBank/DDBJ databases">
        <authorList>
            <person name="Pan Q."/>
            <person name="Jouanno E."/>
            <person name="Zahm M."/>
            <person name="Klopp C."/>
            <person name="Cabau C."/>
            <person name="Louis A."/>
            <person name="Berthelot C."/>
            <person name="Parey E."/>
            <person name="Roest Crollius H."/>
            <person name="Montfort J."/>
            <person name="Robinson-Rechavi M."/>
            <person name="Bouchez O."/>
            <person name="Lampietro C."/>
            <person name="Lopez Roques C."/>
            <person name="Donnadieu C."/>
            <person name="Postlethwait J."/>
            <person name="Bobe J."/>
            <person name="Dillon D."/>
            <person name="Chandos A."/>
            <person name="von Hippel F."/>
            <person name="Guiguen Y."/>
        </authorList>
    </citation>
    <scope>NUCLEOTIDE SEQUENCE</scope>
    <source>
        <strain evidence="1">YG-Jan2019</strain>
    </source>
</reference>
<name>A0ACC2HFV3_DALPE</name>